<dbReference type="OrthoDB" id="1358603at2"/>
<dbReference type="EMBL" id="BJYY01000014">
    <property type="protein sequence ID" value="GEO34575.1"/>
    <property type="molecule type" value="Genomic_DNA"/>
</dbReference>
<dbReference type="InterPro" id="IPR015946">
    <property type="entry name" value="KH_dom-like_a/b"/>
</dbReference>
<dbReference type="InterPro" id="IPR003718">
    <property type="entry name" value="OsmC/Ohr_fam"/>
</dbReference>
<evidence type="ECO:0008006" key="3">
    <source>
        <dbReference type="Google" id="ProtNLM"/>
    </source>
</evidence>
<dbReference type="AlphaFoldDB" id="A0A512DDP3"/>
<organism evidence="1 2">
    <name type="scientific">Cellulomonas aerilata</name>
    <dbReference type="NCBI Taxonomy" id="515326"/>
    <lineage>
        <taxon>Bacteria</taxon>
        <taxon>Bacillati</taxon>
        <taxon>Actinomycetota</taxon>
        <taxon>Actinomycetes</taxon>
        <taxon>Micrococcales</taxon>
        <taxon>Cellulomonadaceae</taxon>
        <taxon>Cellulomonas</taxon>
    </lineage>
</organism>
<dbReference type="Gene3D" id="3.30.300.20">
    <property type="match status" value="1"/>
</dbReference>
<comment type="caution">
    <text evidence="1">The sequence shown here is derived from an EMBL/GenBank/DDBJ whole genome shotgun (WGS) entry which is preliminary data.</text>
</comment>
<accession>A0A512DDP3</accession>
<dbReference type="Proteomes" id="UP000321181">
    <property type="component" value="Unassembled WGS sequence"/>
</dbReference>
<proteinExistence type="predicted"/>
<dbReference type="SUPFAM" id="SSF82784">
    <property type="entry name" value="OsmC-like"/>
    <property type="match status" value="1"/>
</dbReference>
<dbReference type="InterPro" id="IPR036102">
    <property type="entry name" value="OsmC/Ohrsf"/>
</dbReference>
<reference evidence="1 2" key="1">
    <citation type="submission" date="2019-07" db="EMBL/GenBank/DDBJ databases">
        <title>Whole genome shotgun sequence of Cellulomonas aerilata NBRC 106308.</title>
        <authorList>
            <person name="Hosoyama A."/>
            <person name="Uohara A."/>
            <person name="Ohji S."/>
            <person name="Ichikawa N."/>
        </authorList>
    </citation>
    <scope>NUCLEOTIDE SEQUENCE [LARGE SCALE GENOMIC DNA]</scope>
    <source>
        <strain evidence="1 2">NBRC 106308</strain>
    </source>
</reference>
<evidence type="ECO:0000313" key="1">
    <source>
        <dbReference type="EMBL" id="GEO34575.1"/>
    </source>
</evidence>
<sequence>MSDTFEVVAAAGSLRSSDPAATRLPHRWTDGGVTVSTAFTGAHLLHLSVAACVLNDLYREATAAGVELEGVRVTADGGFDADGGASTGIRYAVEVESPADPAAVDRLVARVDEVAEIPRAVRAGAPVHRRSEPPHL</sequence>
<name>A0A512DDP3_9CELL</name>
<protein>
    <recommendedName>
        <fullName evidence="3">Osmotically inducible protein C</fullName>
    </recommendedName>
</protein>
<gene>
    <name evidence="1" type="ORF">CAE01nite_23000</name>
</gene>
<dbReference type="RefSeq" id="WP_146904405.1">
    <property type="nucleotide sequence ID" value="NZ_BAAARM010000004.1"/>
</dbReference>
<keyword evidence="2" id="KW-1185">Reference proteome</keyword>
<evidence type="ECO:0000313" key="2">
    <source>
        <dbReference type="Proteomes" id="UP000321181"/>
    </source>
</evidence>
<dbReference type="Pfam" id="PF02566">
    <property type="entry name" value="OsmC"/>
    <property type="match status" value="1"/>
</dbReference>